<reference evidence="2 3" key="1">
    <citation type="submission" date="2007-03" db="EMBL/GenBank/DDBJ databases">
        <authorList>
            <person name="Stal L."/>
            <person name="Ferriera S."/>
            <person name="Johnson J."/>
            <person name="Kravitz S."/>
            <person name="Beeson K."/>
            <person name="Sutton G."/>
            <person name="Rogers Y.-H."/>
            <person name="Friedman R."/>
            <person name="Frazier M."/>
            <person name="Venter J.C."/>
        </authorList>
    </citation>
    <scope>NUCLEOTIDE SEQUENCE [LARGE SCALE GENOMIC DNA]</scope>
    <source>
        <strain evidence="2 3">CCY0110</strain>
    </source>
</reference>
<proteinExistence type="predicted"/>
<dbReference type="EMBL" id="AAXW01000004">
    <property type="protein sequence ID" value="EAZ92838.1"/>
    <property type="molecule type" value="Genomic_DNA"/>
</dbReference>
<keyword evidence="1" id="KW-0472">Membrane</keyword>
<gene>
    <name evidence="2" type="ORF">CY0110_22117</name>
</gene>
<organism evidence="2 3">
    <name type="scientific">Crocosphaera chwakensis CCY0110</name>
    <dbReference type="NCBI Taxonomy" id="391612"/>
    <lineage>
        <taxon>Bacteria</taxon>
        <taxon>Bacillati</taxon>
        <taxon>Cyanobacteriota</taxon>
        <taxon>Cyanophyceae</taxon>
        <taxon>Oscillatoriophycideae</taxon>
        <taxon>Chroococcales</taxon>
        <taxon>Aphanothecaceae</taxon>
        <taxon>Crocosphaera</taxon>
        <taxon>Crocosphaera chwakensis</taxon>
    </lineage>
</organism>
<accession>A3IKW9</accession>
<keyword evidence="1" id="KW-1133">Transmembrane helix</keyword>
<dbReference type="OrthoDB" id="428704at2"/>
<feature type="transmembrane region" description="Helical" evidence="1">
    <location>
        <begin position="21"/>
        <end position="44"/>
    </location>
</feature>
<keyword evidence="3" id="KW-1185">Reference proteome</keyword>
<dbReference type="AlphaFoldDB" id="A3IKW9"/>
<dbReference type="Proteomes" id="UP000003781">
    <property type="component" value="Unassembled WGS sequence"/>
</dbReference>
<dbReference type="RefSeq" id="WP_008273982.1">
    <property type="nucleotide sequence ID" value="NZ_AAXW01000004.1"/>
</dbReference>
<evidence type="ECO:0000313" key="2">
    <source>
        <dbReference type="EMBL" id="EAZ92838.1"/>
    </source>
</evidence>
<evidence type="ECO:0000313" key="3">
    <source>
        <dbReference type="Proteomes" id="UP000003781"/>
    </source>
</evidence>
<comment type="caution">
    <text evidence="2">The sequence shown here is derived from an EMBL/GenBank/DDBJ whole genome shotgun (WGS) entry which is preliminary data.</text>
</comment>
<sequence>MKKRYTETLLFLSRLSHSSNTGFAMAFVLIAGGIMAATGVAMLFRSSSETEKVAVQAATAKGKTTSEVAVARIQYLLGKYPFLAEKSLNDWQNADVESQIKAQIKTTCDGRSLTETQINAKVQQSKGEIGQYVATNSTESEYQWLQMDPSNPDKGQFRFTEYAPAIAGQKMGQLTIEAKANAGNDLKEAPTKLVVKIPLNETPPDIQDSPGLWVEKASGVDDILAAHVWIGSGGDDCSVTDDDAKIAEINELVFGDPSDSNNKGGLEEAITDGEVSADTSFKPAKVAAHKFPDKTKLDETYAEKVTGAGVTPININTAFVNNINKTGGNNTVSYNPLPTVATWMNGVFDKGFNHLFGNAAVASTSSCGTQVSSTLNGTDLNVFPRPGDTATRTETTHDGQTICVYDYEITKDLKNVGVVVRTLNAEGKRQRVIFHLHGNINKNAEIAHVGNEDLTGTAKIKDTPDCTGSCKPVDFQIWGHTTTSVCLNGNKKLHTFLWSPLAGLGVAGTGDAKGGLNGTAFVNNWDTNCSSNSSSGAHVVQTGEWLDLGLETPEITPPMTVGQPANIKTKQFQ</sequence>
<protein>
    <submittedName>
        <fullName evidence="2">Uncharacterized protein</fullName>
    </submittedName>
</protein>
<name>A3IKW9_9CHRO</name>
<evidence type="ECO:0000256" key="1">
    <source>
        <dbReference type="SAM" id="Phobius"/>
    </source>
</evidence>
<dbReference type="eggNOG" id="COG4726">
    <property type="taxonomic scope" value="Bacteria"/>
</dbReference>
<keyword evidence="1" id="KW-0812">Transmembrane</keyword>